<feature type="compositionally biased region" description="Basic and acidic residues" evidence="1">
    <location>
        <begin position="106"/>
        <end position="120"/>
    </location>
</feature>
<proteinExistence type="predicted"/>
<sequence>MDHEKELTAPRAAAVRVRARVPRRGEHDPAVCVEGGGTLGDGRVEATGAEVAVGQCETVALAHRDVGRYDQFPLVSTEDLGTQQIMSGDQRVEDGTQLLMGHADRGAQHHGLVERGERGPGRACLGQHRCRRDGADGDVLGVAGSRDGGRGGGDREDRAPTEHVTGTDPQPPGRGPARQGDRGDAVATEGEEVVVDTDAVDAQDGLAQLGDDLLALRPGIARVGAGGRDRLRQ</sequence>
<feature type="compositionally biased region" description="Basic and acidic residues" evidence="1">
    <location>
        <begin position="147"/>
        <end position="161"/>
    </location>
</feature>
<name>A0ABQ1UB80_9NOCA</name>
<evidence type="ECO:0000313" key="3">
    <source>
        <dbReference type="Proteomes" id="UP000632454"/>
    </source>
</evidence>
<organism evidence="2 3">
    <name type="scientific">Williamsia phyllosphaerae</name>
    <dbReference type="NCBI Taxonomy" id="885042"/>
    <lineage>
        <taxon>Bacteria</taxon>
        <taxon>Bacillati</taxon>
        <taxon>Actinomycetota</taxon>
        <taxon>Actinomycetes</taxon>
        <taxon>Mycobacteriales</taxon>
        <taxon>Nocardiaceae</taxon>
        <taxon>Williamsia</taxon>
    </lineage>
</organism>
<gene>
    <name evidence="2" type="ORF">GCM10007298_07040</name>
</gene>
<evidence type="ECO:0000313" key="2">
    <source>
        <dbReference type="EMBL" id="GGF13693.1"/>
    </source>
</evidence>
<evidence type="ECO:0000256" key="1">
    <source>
        <dbReference type="SAM" id="MobiDB-lite"/>
    </source>
</evidence>
<feature type="region of interest" description="Disordered" evidence="1">
    <location>
        <begin position="106"/>
        <end position="190"/>
    </location>
</feature>
<keyword evidence="3" id="KW-1185">Reference proteome</keyword>
<dbReference type="Proteomes" id="UP000632454">
    <property type="component" value="Unassembled WGS sequence"/>
</dbReference>
<reference evidence="3" key="1">
    <citation type="journal article" date="2019" name="Int. J. Syst. Evol. Microbiol.">
        <title>The Global Catalogue of Microorganisms (GCM) 10K type strain sequencing project: providing services to taxonomists for standard genome sequencing and annotation.</title>
        <authorList>
            <consortium name="The Broad Institute Genomics Platform"/>
            <consortium name="The Broad Institute Genome Sequencing Center for Infectious Disease"/>
            <person name="Wu L."/>
            <person name="Ma J."/>
        </authorList>
    </citation>
    <scope>NUCLEOTIDE SEQUENCE [LARGE SCALE GENOMIC DNA]</scope>
    <source>
        <strain evidence="3">CCM 7855</strain>
    </source>
</reference>
<comment type="caution">
    <text evidence="2">The sequence shown here is derived from an EMBL/GenBank/DDBJ whole genome shotgun (WGS) entry which is preliminary data.</text>
</comment>
<accession>A0ABQ1UB80</accession>
<dbReference type="EMBL" id="BMCS01000001">
    <property type="protein sequence ID" value="GGF13693.1"/>
    <property type="molecule type" value="Genomic_DNA"/>
</dbReference>
<protein>
    <submittedName>
        <fullName evidence="2">Uncharacterized protein</fullName>
    </submittedName>
</protein>